<evidence type="ECO:0000313" key="3">
    <source>
        <dbReference type="EMBL" id="QHU17192.1"/>
    </source>
</evidence>
<organism evidence="3">
    <name type="scientific">viral metagenome</name>
    <dbReference type="NCBI Taxonomy" id="1070528"/>
    <lineage>
        <taxon>unclassified sequences</taxon>
        <taxon>metagenomes</taxon>
        <taxon>organismal metagenomes</taxon>
    </lineage>
</organism>
<reference evidence="3" key="1">
    <citation type="journal article" date="2020" name="Nature">
        <title>Giant virus diversity and host interactions through global metagenomics.</title>
        <authorList>
            <person name="Schulz F."/>
            <person name="Roux S."/>
            <person name="Paez-Espino D."/>
            <person name="Jungbluth S."/>
            <person name="Walsh D.A."/>
            <person name="Denef V.J."/>
            <person name="McMahon K.D."/>
            <person name="Konstantinidis K.T."/>
            <person name="Eloe-Fadrosh E.A."/>
            <person name="Kyrpides N.C."/>
            <person name="Woyke T."/>
        </authorList>
    </citation>
    <scope>NUCLEOTIDE SEQUENCE</scope>
    <source>
        <strain evidence="3">GVMAG-S-3300012000-57</strain>
    </source>
</reference>
<keyword evidence="2" id="KW-0677">Repeat</keyword>
<evidence type="ECO:0000256" key="2">
    <source>
        <dbReference type="ARBA" id="ARBA00022737"/>
    </source>
</evidence>
<keyword evidence="1" id="KW-0433">Leucine-rich repeat</keyword>
<protein>
    <recommendedName>
        <fullName evidence="4">Leucine-rich repeat domain-containing protein</fullName>
    </recommendedName>
</protein>
<dbReference type="InterPro" id="IPR032675">
    <property type="entry name" value="LRR_dom_sf"/>
</dbReference>
<dbReference type="SUPFAM" id="SSF52058">
    <property type="entry name" value="L domain-like"/>
    <property type="match status" value="1"/>
</dbReference>
<accession>A0A6C0KGS1</accession>
<dbReference type="PANTHER" id="PTHR47114">
    <property type="match status" value="1"/>
</dbReference>
<proteinExistence type="predicted"/>
<dbReference type="EMBL" id="MN740899">
    <property type="protein sequence ID" value="QHU17192.1"/>
    <property type="molecule type" value="Genomic_DNA"/>
</dbReference>
<dbReference type="Gene3D" id="3.80.10.10">
    <property type="entry name" value="Ribonuclease Inhibitor"/>
    <property type="match status" value="1"/>
</dbReference>
<dbReference type="AlphaFoldDB" id="A0A6C0KGS1"/>
<name>A0A6C0KGS1_9ZZZZ</name>
<dbReference type="PANTHER" id="PTHR47114:SF2">
    <property type="entry name" value="OLIGODENDROCYTE-MYELIN GLYCOPROTEIN"/>
    <property type="match status" value="1"/>
</dbReference>
<evidence type="ECO:0000256" key="1">
    <source>
        <dbReference type="ARBA" id="ARBA00022614"/>
    </source>
</evidence>
<dbReference type="InterPro" id="IPR051071">
    <property type="entry name" value="LRR-bact_E3_ubiq_ligases"/>
</dbReference>
<evidence type="ECO:0008006" key="4">
    <source>
        <dbReference type="Google" id="ProtNLM"/>
    </source>
</evidence>
<sequence>MDENEDLITIELIINISNHAQRMIESLPDAAREIFIYGDILYAYFQEHPDIDICGPPLDYEAYLAYVREIEFSYHDSDDIPYEIVERRKLVSYYVTQWDIYFTYYEEIHINESLSIDLDRFYQLEAFHMTQIYTYELINLPATLSKLLCKACQLRRLGNIPENIYMINCSGNVLYYLPQIYHTKLNALFCSANQLREIPKLPPTLECLYCYHNSLKRLPKLPAIMTDLSCASNGIRELPEIPEKMQNLYCAHNMLMRIPVLPKSLTNFFCQGNNIRKIENLPPFLKRFSCEGNPLIDYGIIPPSVNYLNLAGDVMSLMDD</sequence>